<dbReference type="InterPro" id="IPR047173">
    <property type="entry name" value="STRAD_A/B-like"/>
</dbReference>
<dbReference type="GO" id="GO:0043539">
    <property type="term" value="F:protein serine/threonine kinase activator activity"/>
    <property type="evidence" value="ECO:0007669"/>
    <property type="project" value="InterPro"/>
</dbReference>
<dbReference type="PANTHER" id="PTHR48014">
    <property type="entry name" value="SERINE/THREONINE-PROTEIN KINASE FRAY2"/>
    <property type="match status" value="1"/>
</dbReference>
<reference evidence="5" key="1">
    <citation type="journal article" date="2016" name="Nature">
        <title>The genome of the seagrass Zostera marina reveals angiosperm adaptation to the sea.</title>
        <authorList>
            <person name="Olsen J.L."/>
            <person name="Rouze P."/>
            <person name="Verhelst B."/>
            <person name="Lin Y.-C."/>
            <person name="Bayer T."/>
            <person name="Collen J."/>
            <person name="Dattolo E."/>
            <person name="De Paoli E."/>
            <person name="Dittami S."/>
            <person name="Maumus F."/>
            <person name="Michel G."/>
            <person name="Kersting A."/>
            <person name="Lauritano C."/>
            <person name="Lohaus R."/>
            <person name="Toepel M."/>
            <person name="Tonon T."/>
            <person name="Vanneste K."/>
            <person name="Amirebrahimi M."/>
            <person name="Brakel J."/>
            <person name="Bostroem C."/>
            <person name="Chovatia M."/>
            <person name="Grimwood J."/>
            <person name="Jenkins J.W."/>
            <person name="Jueterbock A."/>
            <person name="Mraz A."/>
            <person name="Stam W.T."/>
            <person name="Tice H."/>
            <person name="Bornberg-Bauer E."/>
            <person name="Green P.J."/>
            <person name="Pearson G.A."/>
            <person name="Procaccini G."/>
            <person name="Duarte C.M."/>
            <person name="Schmutz J."/>
            <person name="Reusch T.B.H."/>
            <person name="Van de Peer Y."/>
        </authorList>
    </citation>
    <scope>NUCLEOTIDE SEQUENCE [LARGE SCALE GENOMIC DNA]</scope>
    <source>
        <strain evidence="5">cv. Finnish</strain>
    </source>
</reference>
<dbReference type="OMA" id="QECAESN"/>
<feature type="domain" description="Protein kinase" evidence="3">
    <location>
        <begin position="10"/>
        <end position="271"/>
    </location>
</feature>
<gene>
    <name evidence="4" type="ORF">ZOSMA_4G02190</name>
</gene>
<proteinExistence type="inferred from homology"/>
<dbReference type="STRING" id="29655.A0A0K9NYX4"/>
<dbReference type="FunFam" id="1.10.510.10:FF:000125">
    <property type="entry name" value="serine/threonine-protein kinase BLUS1-like isoform X2"/>
    <property type="match status" value="1"/>
</dbReference>
<dbReference type="SUPFAM" id="SSF56112">
    <property type="entry name" value="Protein kinase-like (PK-like)"/>
    <property type="match status" value="1"/>
</dbReference>
<evidence type="ECO:0000259" key="3">
    <source>
        <dbReference type="PROSITE" id="PS50011"/>
    </source>
</evidence>
<dbReference type="GO" id="GO:0005524">
    <property type="term" value="F:ATP binding"/>
    <property type="evidence" value="ECO:0007669"/>
    <property type="project" value="UniProtKB-UniRule"/>
</dbReference>
<dbReference type="Gene3D" id="3.30.200.20">
    <property type="entry name" value="Phosphorylase Kinase, domain 1"/>
    <property type="match status" value="1"/>
</dbReference>
<dbReference type="PANTHER" id="PTHR48014:SF21">
    <property type="entry name" value="SERINE_THREONINE-PROTEIN KINASE FRAY2"/>
    <property type="match status" value="1"/>
</dbReference>
<comment type="caution">
    <text evidence="4">The sequence shown here is derived from an EMBL/GenBank/DDBJ whole genome shotgun (WGS) entry which is preliminary data.</text>
</comment>
<dbReference type="PROSITE" id="PS50011">
    <property type="entry name" value="PROTEIN_KINASE_DOM"/>
    <property type="match status" value="1"/>
</dbReference>
<dbReference type="InterPro" id="IPR000719">
    <property type="entry name" value="Prot_kinase_dom"/>
</dbReference>
<feature type="binding site" evidence="2">
    <location>
        <position position="39"/>
    </location>
    <ligand>
        <name>ATP</name>
        <dbReference type="ChEBI" id="CHEBI:30616"/>
    </ligand>
</feature>
<keyword evidence="4" id="KW-0808">Transferase</keyword>
<evidence type="ECO:0000256" key="1">
    <source>
        <dbReference type="ARBA" id="ARBA00008874"/>
    </source>
</evidence>
<dbReference type="GO" id="GO:0004672">
    <property type="term" value="F:protein kinase activity"/>
    <property type="evidence" value="ECO:0007669"/>
    <property type="project" value="InterPro"/>
</dbReference>
<accession>A0A0K9NYX4</accession>
<dbReference type="PROSITE" id="PS00107">
    <property type="entry name" value="PROTEIN_KINASE_ATP"/>
    <property type="match status" value="1"/>
</dbReference>
<dbReference type="SMART" id="SM00220">
    <property type="entry name" value="S_TKc"/>
    <property type="match status" value="1"/>
</dbReference>
<dbReference type="Gene3D" id="1.10.510.10">
    <property type="entry name" value="Transferase(Phosphotransferase) domain 1"/>
    <property type="match status" value="1"/>
</dbReference>
<evidence type="ECO:0000313" key="5">
    <source>
        <dbReference type="Proteomes" id="UP000036987"/>
    </source>
</evidence>
<comment type="similarity">
    <text evidence="1">Belongs to the protein kinase superfamily. STE Ser/Thr protein kinase family. STE20 subfamily.</text>
</comment>
<protein>
    <submittedName>
        <fullName evidence="4">Kinase</fullName>
    </submittedName>
</protein>
<keyword evidence="2" id="KW-0067">ATP-binding</keyword>
<dbReference type="CDD" id="cd06610">
    <property type="entry name" value="STKc_OSR1_SPAK"/>
    <property type="match status" value="1"/>
</dbReference>
<dbReference type="OrthoDB" id="248923at2759"/>
<organism evidence="4 5">
    <name type="scientific">Zostera marina</name>
    <name type="common">Eelgrass</name>
    <dbReference type="NCBI Taxonomy" id="29655"/>
    <lineage>
        <taxon>Eukaryota</taxon>
        <taxon>Viridiplantae</taxon>
        <taxon>Streptophyta</taxon>
        <taxon>Embryophyta</taxon>
        <taxon>Tracheophyta</taxon>
        <taxon>Spermatophyta</taxon>
        <taxon>Magnoliopsida</taxon>
        <taxon>Liliopsida</taxon>
        <taxon>Zosteraceae</taxon>
        <taxon>Zostera</taxon>
    </lineage>
</organism>
<keyword evidence="2" id="KW-0547">Nucleotide-binding</keyword>
<sequence length="696" mass="77616">MDYTVKEKDYELKEEVGHGASAVVYRAIYLPTKEVVAVKCLDLERCSGNLDDVRREAQTMSLIDHPNLIRAYCSFVVKQCLWVVMPYMAQGSCLHLMKIGYTDGFDEPIICSILKETLKALVYLHRHGHIHRDVKAGNILFDTTGSIKLGDFGVSAFLYGNGDRQRTRNTFVGTPCWMAPEVLQPGNGYDFKADIWSFGITALELAHGHAPFSKFPPMKVLLMTIQNAPPGLDYDRDKKFSKSFKEMVATCLVKDQTKRPTAEKLLKHSFFKNVKSPEITVKKLLTGLPPLWDRVRELQLKDAAALASKKMSSAEQMSQSEYKRGVSAWIFDIEDLKIQASLIQEDEVLSEMKEEYGGCMEPVPEPDPSLPKTEIGNLVLNEDDFSAMSDTEGLIEKNEVENERDEIDLPNTSSHIKNNVYELSRWRSSLTKISKKGPEISLSKSDLAKNPQIRSSSISSASIFSHSFRDGEKISSRFGGENQSGIDGYKHDIKKLTPSFSGPLMLPKRASENSLSAPTASVKSSGGYRDTLEEKSRVQIKGRFSVTSEDVDIVKGPLKNSSSNDTLINHKEVPADQFVKDIDGSRLPASLFVPYIQNLYQQTSFQLDLIKTIQNSLEPTKKSGGISAATSSMDSVDDVFVEPAVSERERLLLMKISELQARVSFLTEDLTATKIKYGQLQQQLASTNGQGETNRT</sequence>
<dbReference type="FunFam" id="3.30.200.20:FF:000099">
    <property type="entry name" value="Serine/threonine-protein kinase BLUS1"/>
    <property type="match status" value="1"/>
</dbReference>
<keyword evidence="4" id="KW-0418">Kinase</keyword>
<dbReference type="AlphaFoldDB" id="A0A0K9NYX4"/>
<evidence type="ECO:0000256" key="2">
    <source>
        <dbReference type="PROSITE-ProRule" id="PRU10141"/>
    </source>
</evidence>
<dbReference type="Proteomes" id="UP000036987">
    <property type="component" value="Unassembled WGS sequence"/>
</dbReference>
<dbReference type="Pfam" id="PF00069">
    <property type="entry name" value="Pkinase"/>
    <property type="match status" value="1"/>
</dbReference>
<dbReference type="InterPro" id="IPR011009">
    <property type="entry name" value="Kinase-like_dom_sf"/>
</dbReference>
<dbReference type="EMBL" id="LFYR01001430">
    <property type="protein sequence ID" value="KMZ61928.1"/>
    <property type="molecule type" value="Genomic_DNA"/>
</dbReference>
<dbReference type="InterPro" id="IPR017441">
    <property type="entry name" value="Protein_kinase_ATP_BS"/>
</dbReference>
<name>A0A0K9NYX4_ZOSMR</name>
<keyword evidence="5" id="KW-1185">Reference proteome</keyword>
<evidence type="ECO:0000313" key="4">
    <source>
        <dbReference type="EMBL" id="KMZ61928.1"/>
    </source>
</evidence>